<evidence type="ECO:0000256" key="8">
    <source>
        <dbReference type="ARBA" id="ARBA00023145"/>
    </source>
</evidence>
<dbReference type="PANTHER" id="PTHR11010">
    <property type="entry name" value="PROTEASE S28 PRO-X CARBOXYPEPTIDASE-RELATED"/>
    <property type="match status" value="1"/>
</dbReference>
<evidence type="ECO:0000313" key="21">
    <source>
        <dbReference type="EMBL" id="CAF3726255.1"/>
    </source>
</evidence>
<evidence type="ECO:0000256" key="2">
    <source>
        <dbReference type="ARBA" id="ARBA00011079"/>
    </source>
</evidence>
<evidence type="ECO:0000256" key="3">
    <source>
        <dbReference type="ARBA" id="ARBA00011738"/>
    </source>
</evidence>
<dbReference type="GO" id="GO:0003085">
    <property type="term" value="P:negative regulation of systemic arterial blood pressure"/>
    <property type="evidence" value="ECO:0007669"/>
    <property type="project" value="TreeGrafter"/>
</dbReference>
<dbReference type="GO" id="GO:0005764">
    <property type="term" value="C:lysosome"/>
    <property type="evidence" value="ECO:0007669"/>
    <property type="project" value="UniProtKB-SubCell"/>
</dbReference>
<keyword evidence="10" id="KW-0325">Glycoprotein</keyword>
<dbReference type="SUPFAM" id="SSF53474">
    <property type="entry name" value="alpha/beta-Hydrolases"/>
    <property type="match status" value="1"/>
</dbReference>
<evidence type="ECO:0000256" key="11">
    <source>
        <dbReference type="ARBA" id="ARBA00023228"/>
    </source>
</evidence>
<dbReference type="InterPro" id="IPR029058">
    <property type="entry name" value="AB_hydrolase_fold"/>
</dbReference>
<feature type="chain" id="PRO_5036223208" description="Lysosomal Pro-X carboxypeptidase" evidence="18">
    <location>
        <begin position="26"/>
        <end position="489"/>
    </location>
</feature>
<keyword evidence="6 18" id="KW-0732">Signal</keyword>
<protein>
    <recommendedName>
        <fullName evidence="15">Lysosomal Pro-X carboxypeptidase</fullName>
        <ecNumber evidence="14">3.4.16.2</ecNumber>
    </recommendedName>
    <alternativeName>
        <fullName evidence="17">Proline carboxypeptidase</fullName>
    </alternativeName>
    <alternativeName>
        <fullName evidence="16">Prolylcarboxypeptidase</fullName>
    </alternativeName>
</protein>
<evidence type="ECO:0000256" key="13">
    <source>
        <dbReference type="ARBA" id="ARBA00059701"/>
    </source>
</evidence>
<evidence type="ECO:0000256" key="4">
    <source>
        <dbReference type="ARBA" id="ARBA00022645"/>
    </source>
</evidence>
<dbReference type="AlphaFoldDB" id="A0A813V115"/>
<dbReference type="Proteomes" id="UP000663836">
    <property type="component" value="Unassembled WGS sequence"/>
</dbReference>
<comment type="subcellular location">
    <subcellularLocation>
        <location evidence="1">Lysosome</location>
    </subcellularLocation>
</comment>
<evidence type="ECO:0000256" key="9">
    <source>
        <dbReference type="ARBA" id="ARBA00023157"/>
    </source>
</evidence>
<evidence type="ECO:0000256" key="18">
    <source>
        <dbReference type="SAM" id="SignalP"/>
    </source>
</evidence>
<dbReference type="Proteomes" id="UP000663864">
    <property type="component" value="Unassembled WGS sequence"/>
</dbReference>
<evidence type="ECO:0000256" key="7">
    <source>
        <dbReference type="ARBA" id="ARBA00022801"/>
    </source>
</evidence>
<comment type="caution">
    <text evidence="19">The sequence shown here is derived from an EMBL/GenBank/DDBJ whole genome shotgun (WGS) entry which is preliminary data.</text>
</comment>
<evidence type="ECO:0000256" key="1">
    <source>
        <dbReference type="ARBA" id="ARBA00004371"/>
    </source>
</evidence>
<sequence>MTTNIIMKFCFIVCFLLVFVELSSSKWIKPRRLNIINHSTNRIRDDRCRQFRIFIQKVDHFGFLNMDTYQQRYTLNTDYWESGRPIFFYAGNEGDIDLFCENTGFMWDIAPIFNAMVVFAEHRYYGTSLPYGNASYSNPEYTRYLTSGQALADYAYLLDYIRGSIKGAEQSPVVVFGGSYGGMLAAYFRMKYPHVVVGAHAASAPILQMTTPCELFSRIVTQDFRLESSQCVDIVRSSWDAINRIGSNPTGLERLTNLFKLCRPLKTVDELKDWLLDMYGNIAMVDYPYPTSFLADLPAFPARAFCANVTSSSLETENDDEDIVRRIVKGTNVFFNYTGHTECFDTGSQGSPSLGDLGWSYQSCTEFVMPMCSDGVNDMFEKQSWDFQAFSDACYAQWKIRPRFEWPYIEFGGKNITDFRYYSNIAFTNGNLDPWSSGGLVTTVAPSLPAIYITGGAHHLDLRAANPADPPSVLQARQQVVALIEKWIS</sequence>
<keyword evidence="9" id="KW-1015">Disulfide bond</keyword>
<evidence type="ECO:0000256" key="16">
    <source>
        <dbReference type="ARBA" id="ARBA00076475"/>
    </source>
</evidence>
<proteinExistence type="inferred from homology"/>
<dbReference type="InterPro" id="IPR008758">
    <property type="entry name" value="Peptidase_S28"/>
</dbReference>
<dbReference type="FunFam" id="1.20.120.980:FF:000002">
    <property type="entry name" value="lysosomal Pro-X carboxypeptidase"/>
    <property type="match status" value="1"/>
</dbReference>
<dbReference type="GO" id="GO:0006508">
    <property type="term" value="P:proteolysis"/>
    <property type="evidence" value="ECO:0007669"/>
    <property type="project" value="UniProtKB-KW"/>
</dbReference>
<evidence type="ECO:0000256" key="6">
    <source>
        <dbReference type="ARBA" id="ARBA00022729"/>
    </source>
</evidence>
<keyword evidence="4" id="KW-0121">Carboxypeptidase</keyword>
<dbReference type="GO" id="GO:0008239">
    <property type="term" value="F:dipeptidyl-peptidase activity"/>
    <property type="evidence" value="ECO:0007669"/>
    <property type="project" value="TreeGrafter"/>
</dbReference>
<evidence type="ECO:0000256" key="10">
    <source>
        <dbReference type="ARBA" id="ARBA00023180"/>
    </source>
</evidence>
<evidence type="ECO:0000256" key="5">
    <source>
        <dbReference type="ARBA" id="ARBA00022670"/>
    </source>
</evidence>
<dbReference type="Pfam" id="PF05577">
    <property type="entry name" value="Peptidase_S28"/>
    <property type="match status" value="1"/>
</dbReference>
<comment type="similarity">
    <text evidence="2">Belongs to the peptidase S28 family.</text>
</comment>
<keyword evidence="23" id="KW-1185">Reference proteome</keyword>
<evidence type="ECO:0000256" key="12">
    <source>
        <dbReference type="ARBA" id="ARBA00052013"/>
    </source>
</evidence>
<dbReference type="Proteomes" id="UP000663870">
    <property type="component" value="Unassembled WGS sequence"/>
</dbReference>
<evidence type="ECO:0000256" key="15">
    <source>
        <dbReference type="ARBA" id="ARBA00073691"/>
    </source>
</evidence>
<evidence type="ECO:0000256" key="14">
    <source>
        <dbReference type="ARBA" id="ARBA00066456"/>
    </source>
</evidence>
<accession>A0A813V115</accession>
<gene>
    <name evidence="21" type="ORF">JBS370_LOCUS11119</name>
    <name evidence="20" type="ORF">JXQ802_LOCUS16414</name>
    <name evidence="19" type="ORF">ZHD862_LOCUS4160</name>
</gene>
<dbReference type="Gene3D" id="3.40.50.1820">
    <property type="entry name" value="alpha/beta hydrolase"/>
    <property type="match status" value="1"/>
</dbReference>
<evidence type="ECO:0000313" key="19">
    <source>
        <dbReference type="EMBL" id="CAF0836711.1"/>
    </source>
</evidence>
<dbReference type="InterPro" id="IPR042269">
    <property type="entry name" value="Ser_carbopepase_S28_SKS"/>
</dbReference>
<keyword evidence="7" id="KW-0378">Hydrolase</keyword>
<keyword evidence="11" id="KW-0458">Lysosome</keyword>
<dbReference type="GO" id="GO:0043535">
    <property type="term" value="P:regulation of blood vessel endothelial cell migration"/>
    <property type="evidence" value="ECO:0007669"/>
    <property type="project" value="TreeGrafter"/>
</dbReference>
<comment type="catalytic activity">
    <reaction evidence="12">
        <text>Cleavage of a -Pro-|-Xaa bond to release a C-terminal amino acid.</text>
        <dbReference type="EC" id="3.4.16.2"/>
    </reaction>
</comment>
<comment type="function">
    <text evidence="13">Cleaves C-terminal amino acids linked to proline in peptides such as angiotensin II, III and des-Arg9-bradykinin. This cleavage occurs at acidic pH, but enzymatic activity is retained with some substrates at neutral pH.</text>
</comment>
<evidence type="ECO:0000256" key="17">
    <source>
        <dbReference type="ARBA" id="ARBA00076608"/>
    </source>
</evidence>
<dbReference type="EMBL" id="CAJNOT010000097">
    <property type="protein sequence ID" value="CAF0836711.1"/>
    <property type="molecule type" value="Genomic_DNA"/>
</dbReference>
<dbReference type="EMBL" id="CAJNOL010000397">
    <property type="protein sequence ID" value="CAF1046317.1"/>
    <property type="molecule type" value="Genomic_DNA"/>
</dbReference>
<evidence type="ECO:0000313" key="22">
    <source>
        <dbReference type="Proteomes" id="UP000663864"/>
    </source>
</evidence>
<dbReference type="EC" id="3.4.16.2" evidence="14"/>
<name>A0A813V115_9BILA</name>
<dbReference type="Gene3D" id="1.20.120.980">
    <property type="entry name" value="Serine carboxypeptidase S28, SKS domain"/>
    <property type="match status" value="1"/>
</dbReference>
<comment type="subunit">
    <text evidence="3">Homodimer.</text>
</comment>
<keyword evidence="5" id="KW-0645">Protease</keyword>
<reference evidence="19" key="1">
    <citation type="submission" date="2021-02" db="EMBL/GenBank/DDBJ databases">
        <authorList>
            <person name="Nowell W R."/>
        </authorList>
    </citation>
    <scope>NUCLEOTIDE SEQUENCE</scope>
</reference>
<dbReference type="PANTHER" id="PTHR11010:SF38">
    <property type="entry name" value="LYSOSOMAL PRO-X CARBOXYPEPTIDASE"/>
    <property type="match status" value="1"/>
</dbReference>
<keyword evidence="8" id="KW-0865">Zymogen</keyword>
<evidence type="ECO:0000313" key="23">
    <source>
        <dbReference type="Proteomes" id="UP000663870"/>
    </source>
</evidence>
<dbReference type="EMBL" id="CAJOBD010000842">
    <property type="protein sequence ID" value="CAF3726255.1"/>
    <property type="molecule type" value="Genomic_DNA"/>
</dbReference>
<evidence type="ECO:0000313" key="20">
    <source>
        <dbReference type="EMBL" id="CAF1046317.1"/>
    </source>
</evidence>
<dbReference type="GO" id="GO:0004185">
    <property type="term" value="F:serine-type carboxypeptidase activity"/>
    <property type="evidence" value="ECO:0007669"/>
    <property type="project" value="UniProtKB-EC"/>
</dbReference>
<feature type="signal peptide" evidence="18">
    <location>
        <begin position="1"/>
        <end position="25"/>
    </location>
</feature>
<organism evidence="19 22">
    <name type="scientific">Rotaria sordida</name>
    <dbReference type="NCBI Taxonomy" id="392033"/>
    <lineage>
        <taxon>Eukaryota</taxon>
        <taxon>Metazoa</taxon>
        <taxon>Spiralia</taxon>
        <taxon>Gnathifera</taxon>
        <taxon>Rotifera</taxon>
        <taxon>Eurotatoria</taxon>
        <taxon>Bdelloidea</taxon>
        <taxon>Philodinida</taxon>
        <taxon>Philodinidae</taxon>
        <taxon>Rotaria</taxon>
    </lineage>
</organism>